<dbReference type="GO" id="GO:0006400">
    <property type="term" value="P:tRNA modification"/>
    <property type="evidence" value="ECO:0007669"/>
    <property type="project" value="TreeGrafter"/>
</dbReference>
<dbReference type="GO" id="GO:0005524">
    <property type="term" value="F:ATP binding"/>
    <property type="evidence" value="ECO:0007669"/>
    <property type="project" value="UniProtKB-UniRule"/>
</dbReference>
<dbReference type="HAMAP" id="MF_00185">
    <property type="entry name" value="IPP_trans"/>
    <property type="match status" value="1"/>
</dbReference>
<gene>
    <name evidence="10 14" type="primary">miaA</name>
    <name evidence="14" type="ORF">THMIRHAS_14430</name>
</gene>
<comment type="similarity">
    <text evidence="3 10 13">Belongs to the IPP transferase family.</text>
</comment>
<sequence>MNQSLLTVEESAALVESLLAAKQVLAIMGPTASGKSQLSMALAEVLPIEIISVDSALIYRTMDIGSAKPSAVEMAQVPHHLIDILDASETYSASEFVADVHRLVAEIFARGKLPVLVGGTMMYFNALQQGMNDLPSADETLRANLQQQWDEAPESLHKQLLEMDPTSAQRIHPNDPQRLIRALEVYHLTGKTLTEHREHPKSALQDFSLVKIALLPQDRAQLHQQIETRFLAMLEQGFLQEVAALMQRGDLHAEMTSIRCVGYRQAWEYLSDEYDYETFVHKGIVATRQLAKRQLTWLRKEPDLLVLDPFATSLTERLRNTLDLLFIYQ</sequence>
<dbReference type="Gene3D" id="1.10.20.140">
    <property type="match status" value="1"/>
</dbReference>
<evidence type="ECO:0000256" key="4">
    <source>
        <dbReference type="ARBA" id="ARBA00022679"/>
    </source>
</evidence>
<comment type="catalytic activity">
    <reaction evidence="9 10 11">
        <text>adenosine(37) in tRNA + dimethylallyl diphosphate = N(6)-dimethylallyladenosine(37) in tRNA + diphosphate</text>
        <dbReference type="Rhea" id="RHEA:26482"/>
        <dbReference type="Rhea" id="RHEA-COMP:10162"/>
        <dbReference type="Rhea" id="RHEA-COMP:10375"/>
        <dbReference type="ChEBI" id="CHEBI:33019"/>
        <dbReference type="ChEBI" id="CHEBI:57623"/>
        <dbReference type="ChEBI" id="CHEBI:74411"/>
        <dbReference type="ChEBI" id="CHEBI:74415"/>
        <dbReference type="EC" id="2.5.1.75"/>
    </reaction>
</comment>
<evidence type="ECO:0000256" key="1">
    <source>
        <dbReference type="ARBA" id="ARBA00001946"/>
    </source>
</evidence>
<keyword evidence="8 10" id="KW-0460">Magnesium</keyword>
<dbReference type="PANTHER" id="PTHR11088">
    <property type="entry name" value="TRNA DIMETHYLALLYLTRANSFERASE"/>
    <property type="match status" value="1"/>
</dbReference>
<keyword evidence="6 10" id="KW-0547">Nucleotide-binding</keyword>
<dbReference type="SUPFAM" id="SSF52540">
    <property type="entry name" value="P-loop containing nucleoside triphosphate hydrolases"/>
    <property type="match status" value="2"/>
</dbReference>
<organism evidence="14 15">
    <name type="scientific">Thiosulfatimonas sediminis</name>
    <dbReference type="NCBI Taxonomy" id="2675054"/>
    <lineage>
        <taxon>Bacteria</taxon>
        <taxon>Pseudomonadati</taxon>
        <taxon>Pseudomonadota</taxon>
        <taxon>Gammaproteobacteria</taxon>
        <taxon>Thiotrichales</taxon>
        <taxon>Piscirickettsiaceae</taxon>
        <taxon>Thiosulfatimonas</taxon>
    </lineage>
</organism>
<keyword evidence="5 10" id="KW-0819">tRNA processing</keyword>
<evidence type="ECO:0000256" key="10">
    <source>
        <dbReference type="HAMAP-Rule" id="MF_00185"/>
    </source>
</evidence>
<protein>
    <recommendedName>
        <fullName evidence="10">tRNA dimethylallyltransferase</fullName>
        <ecNumber evidence="10">2.5.1.75</ecNumber>
    </recommendedName>
    <alternativeName>
        <fullName evidence="10">Dimethylallyl diphosphate:tRNA dimethylallyltransferase</fullName>
        <shortName evidence="10">DMAPP:tRNA dimethylallyltransferase</shortName>
        <shortName evidence="10">DMATase</shortName>
    </alternativeName>
    <alternativeName>
        <fullName evidence="10">Isopentenyl-diphosphate:tRNA isopentenyltransferase</fullName>
        <shortName evidence="10">IPP transferase</shortName>
        <shortName evidence="10">IPPT</shortName>
        <shortName evidence="10">IPTase</shortName>
    </alternativeName>
</protein>
<dbReference type="KEGG" id="tse:THMIRHAS_14430"/>
<accession>A0A6F8PVS1</accession>
<dbReference type="RefSeq" id="WP_173272359.1">
    <property type="nucleotide sequence ID" value="NZ_AP021889.1"/>
</dbReference>
<keyword evidence="15" id="KW-1185">Reference proteome</keyword>
<dbReference type="NCBIfam" id="TIGR00174">
    <property type="entry name" value="miaA"/>
    <property type="match status" value="1"/>
</dbReference>
<keyword evidence="4 10" id="KW-0808">Transferase</keyword>
<dbReference type="EC" id="2.5.1.75" evidence="10"/>
<feature type="region of interest" description="Interaction with substrate tRNA" evidence="10">
    <location>
        <begin position="177"/>
        <end position="181"/>
    </location>
</feature>
<feature type="region of interest" description="Interaction with substrate tRNA" evidence="10">
    <location>
        <begin position="54"/>
        <end position="57"/>
    </location>
</feature>
<reference evidence="15" key="1">
    <citation type="submission" date="2019-11" db="EMBL/GenBank/DDBJ databases">
        <title>Isolation and characterization of two novel species in the genus Thiomicrorhabdus.</title>
        <authorList>
            <person name="Mochizuki J."/>
            <person name="Kojima H."/>
            <person name="Fukui M."/>
        </authorList>
    </citation>
    <scope>NUCLEOTIDE SEQUENCE [LARGE SCALE GENOMIC DNA]</scope>
    <source>
        <strain evidence="15">aks77</strain>
    </source>
</reference>
<feature type="region of interest" description="Interaction with substrate tRNA" evidence="10">
    <location>
        <begin position="259"/>
        <end position="264"/>
    </location>
</feature>
<evidence type="ECO:0000313" key="15">
    <source>
        <dbReference type="Proteomes" id="UP000501726"/>
    </source>
</evidence>
<dbReference type="GO" id="GO:0052381">
    <property type="term" value="F:tRNA dimethylallyltransferase activity"/>
    <property type="evidence" value="ECO:0007669"/>
    <property type="project" value="UniProtKB-UniRule"/>
</dbReference>
<name>A0A6F8PVS1_9GAMM</name>
<comment type="subunit">
    <text evidence="10">Monomer.</text>
</comment>
<proteinExistence type="inferred from homology"/>
<dbReference type="AlphaFoldDB" id="A0A6F8PVS1"/>
<dbReference type="PANTHER" id="PTHR11088:SF60">
    <property type="entry name" value="TRNA DIMETHYLALLYLTRANSFERASE"/>
    <property type="match status" value="1"/>
</dbReference>
<evidence type="ECO:0000256" key="12">
    <source>
        <dbReference type="RuleBase" id="RU003784"/>
    </source>
</evidence>
<dbReference type="EMBL" id="AP021889">
    <property type="protein sequence ID" value="BBP46070.1"/>
    <property type="molecule type" value="Genomic_DNA"/>
</dbReference>
<feature type="site" description="Interaction with substrate tRNA" evidence="10">
    <location>
        <position position="142"/>
    </location>
</feature>
<feature type="site" description="Interaction with substrate tRNA" evidence="10">
    <location>
        <position position="120"/>
    </location>
</feature>
<evidence type="ECO:0000256" key="6">
    <source>
        <dbReference type="ARBA" id="ARBA00022741"/>
    </source>
</evidence>
<dbReference type="InterPro" id="IPR039657">
    <property type="entry name" value="Dimethylallyltransferase"/>
</dbReference>
<evidence type="ECO:0000256" key="13">
    <source>
        <dbReference type="RuleBase" id="RU003785"/>
    </source>
</evidence>
<evidence type="ECO:0000313" key="14">
    <source>
        <dbReference type="EMBL" id="BBP46070.1"/>
    </source>
</evidence>
<evidence type="ECO:0000256" key="11">
    <source>
        <dbReference type="RuleBase" id="RU003783"/>
    </source>
</evidence>
<comment type="cofactor">
    <cofactor evidence="1 10">
        <name>Mg(2+)</name>
        <dbReference type="ChEBI" id="CHEBI:18420"/>
    </cofactor>
</comment>
<dbReference type="InterPro" id="IPR027417">
    <property type="entry name" value="P-loop_NTPase"/>
</dbReference>
<keyword evidence="7 10" id="KW-0067">ATP-binding</keyword>
<comment type="caution">
    <text evidence="10">Lacks conserved residue(s) required for the propagation of feature annotation.</text>
</comment>
<evidence type="ECO:0000256" key="8">
    <source>
        <dbReference type="ARBA" id="ARBA00022842"/>
    </source>
</evidence>
<dbReference type="Proteomes" id="UP000501726">
    <property type="component" value="Chromosome"/>
</dbReference>
<feature type="binding site" evidence="10">
    <location>
        <begin position="31"/>
        <end position="36"/>
    </location>
    <ligand>
        <name>substrate</name>
    </ligand>
</feature>
<evidence type="ECO:0000256" key="2">
    <source>
        <dbReference type="ARBA" id="ARBA00003213"/>
    </source>
</evidence>
<dbReference type="Pfam" id="PF01715">
    <property type="entry name" value="IPPT"/>
    <property type="match status" value="1"/>
</dbReference>
<evidence type="ECO:0000256" key="7">
    <source>
        <dbReference type="ARBA" id="ARBA00022840"/>
    </source>
</evidence>
<dbReference type="InterPro" id="IPR018022">
    <property type="entry name" value="IPT"/>
</dbReference>
<dbReference type="FunFam" id="1.10.20.140:FF:000001">
    <property type="entry name" value="tRNA dimethylallyltransferase"/>
    <property type="match status" value="1"/>
</dbReference>
<evidence type="ECO:0000256" key="3">
    <source>
        <dbReference type="ARBA" id="ARBA00005842"/>
    </source>
</evidence>
<evidence type="ECO:0000256" key="5">
    <source>
        <dbReference type="ARBA" id="ARBA00022694"/>
    </source>
</evidence>
<feature type="binding site" evidence="10">
    <location>
        <begin position="29"/>
        <end position="36"/>
    </location>
    <ligand>
        <name>ATP</name>
        <dbReference type="ChEBI" id="CHEBI:30616"/>
    </ligand>
</feature>
<comment type="function">
    <text evidence="2 10 12">Catalyzes the transfer of a dimethylallyl group onto the adenine at position 37 in tRNAs that read codons beginning with uridine, leading to the formation of N6-(dimethylallyl)adenosine (i(6)A).</text>
</comment>
<evidence type="ECO:0000256" key="9">
    <source>
        <dbReference type="ARBA" id="ARBA00049563"/>
    </source>
</evidence>
<dbReference type="Gene3D" id="3.40.50.300">
    <property type="entry name" value="P-loop containing nucleotide triphosphate hydrolases"/>
    <property type="match status" value="1"/>
</dbReference>